<accession>A0A2A4XC09</accession>
<dbReference type="Proteomes" id="UP000218767">
    <property type="component" value="Unassembled WGS sequence"/>
</dbReference>
<protein>
    <recommendedName>
        <fullName evidence="4">Lipoprotein</fullName>
    </recommendedName>
</protein>
<feature type="chain" id="PRO_5012381891" description="Lipoprotein" evidence="1">
    <location>
        <begin position="33"/>
        <end position="82"/>
    </location>
</feature>
<organism evidence="2 3">
    <name type="scientific">SAR86 cluster bacterium</name>
    <dbReference type="NCBI Taxonomy" id="2030880"/>
    <lineage>
        <taxon>Bacteria</taxon>
        <taxon>Pseudomonadati</taxon>
        <taxon>Pseudomonadota</taxon>
        <taxon>Gammaproteobacteria</taxon>
        <taxon>SAR86 cluster</taxon>
    </lineage>
</organism>
<evidence type="ECO:0000256" key="1">
    <source>
        <dbReference type="SAM" id="SignalP"/>
    </source>
</evidence>
<dbReference type="EMBL" id="NVUL01000015">
    <property type="protein sequence ID" value="PCI79679.1"/>
    <property type="molecule type" value="Genomic_DNA"/>
</dbReference>
<reference evidence="3" key="1">
    <citation type="submission" date="2017-08" db="EMBL/GenBank/DDBJ databases">
        <title>A dynamic microbial community with high functional redundancy inhabits the cold, oxic subseafloor aquifer.</title>
        <authorList>
            <person name="Tully B.J."/>
            <person name="Wheat C.G."/>
            <person name="Glazer B.T."/>
            <person name="Huber J.A."/>
        </authorList>
    </citation>
    <scope>NUCLEOTIDE SEQUENCE [LARGE SCALE GENOMIC DNA]</scope>
</reference>
<gene>
    <name evidence="2" type="ORF">COB20_04260</name>
</gene>
<evidence type="ECO:0000313" key="3">
    <source>
        <dbReference type="Proteomes" id="UP000218767"/>
    </source>
</evidence>
<sequence>MHIPERPLSRPRHFTGRLAALSLGLLALSLNACSNEAIYQSIQQNGLRACEEIPIAQQAGCKAQYQKDYATYKRERDSLIAR</sequence>
<evidence type="ECO:0000313" key="2">
    <source>
        <dbReference type="EMBL" id="PCI79679.1"/>
    </source>
</evidence>
<keyword evidence="1" id="KW-0732">Signal</keyword>
<proteinExistence type="predicted"/>
<evidence type="ECO:0008006" key="4">
    <source>
        <dbReference type="Google" id="ProtNLM"/>
    </source>
</evidence>
<name>A0A2A4XC09_9GAMM</name>
<feature type="signal peptide" evidence="1">
    <location>
        <begin position="1"/>
        <end position="32"/>
    </location>
</feature>
<dbReference type="AlphaFoldDB" id="A0A2A4XC09"/>
<comment type="caution">
    <text evidence="2">The sequence shown here is derived from an EMBL/GenBank/DDBJ whole genome shotgun (WGS) entry which is preliminary data.</text>
</comment>